<gene>
    <name evidence="8" type="primary">LOC103506439</name>
</gene>
<dbReference type="GO" id="GO:0030414">
    <property type="term" value="F:peptidase inhibitor activity"/>
    <property type="evidence" value="ECO:0007669"/>
    <property type="project" value="InterPro"/>
</dbReference>
<dbReference type="GO" id="GO:0005886">
    <property type="term" value="C:plasma membrane"/>
    <property type="evidence" value="ECO:0007669"/>
    <property type="project" value="TreeGrafter"/>
</dbReference>
<keyword evidence="1" id="KW-0732">Signal</keyword>
<dbReference type="InterPro" id="IPR003598">
    <property type="entry name" value="Ig_sub2"/>
</dbReference>
<dbReference type="GO" id="GO:0008046">
    <property type="term" value="F:axon guidance receptor activity"/>
    <property type="evidence" value="ECO:0007669"/>
    <property type="project" value="TreeGrafter"/>
</dbReference>
<evidence type="ECO:0000256" key="1">
    <source>
        <dbReference type="ARBA" id="ARBA00022729"/>
    </source>
</evidence>
<dbReference type="RefSeq" id="XP_026677284.1">
    <property type="nucleotide sequence ID" value="XM_026821483.1"/>
</dbReference>
<dbReference type="AlphaFoldDB" id="A0A3Q0ILY6"/>
<dbReference type="GO" id="GO:0007156">
    <property type="term" value="P:homophilic cell adhesion via plasma membrane adhesion molecules"/>
    <property type="evidence" value="ECO:0007669"/>
    <property type="project" value="TreeGrafter"/>
</dbReference>
<dbReference type="InterPro" id="IPR050958">
    <property type="entry name" value="Cell_Adh-Cytoskel_Orgn"/>
</dbReference>
<evidence type="ECO:0000256" key="3">
    <source>
        <dbReference type="ARBA" id="ARBA00023319"/>
    </source>
</evidence>
<evidence type="ECO:0000313" key="7">
    <source>
        <dbReference type="Proteomes" id="UP000079169"/>
    </source>
</evidence>
<dbReference type="KEGG" id="dci:103506439"/>
<evidence type="ECO:0000256" key="4">
    <source>
        <dbReference type="SAM" id="MobiDB-lite"/>
    </source>
</evidence>
<dbReference type="SMART" id="SM00408">
    <property type="entry name" value="IGc2"/>
    <property type="match status" value="1"/>
</dbReference>
<feature type="domain" description="Ig-like" evidence="5">
    <location>
        <begin position="175"/>
        <end position="261"/>
    </location>
</feature>
<dbReference type="PANTHER" id="PTHR45080:SF8">
    <property type="entry name" value="IG-LIKE DOMAIN-CONTAINING PROTEIN"/>
    <property type="match status" value="1"/>
</dbReference>
<evidence type="ECO:0000313" key="8">
    <source>
        <dbReference type="RefSeq" id="XP_026677284.1"/>
    </source>
</evidence>
<dbReference type="GO" id="GO:0005576">
    <property type="term" value="C:extracellular region"/>
    <property type="evidence" value="ECO:0007669"/>
    <property type="project" value="InterPro"/>
</dbReference>
<dbReference type="Proteomes" id="UP000079169">
    <property type="component" value="Unplaced"/>
</dbReference>
<dbReference type="InterPro" id="IPR036645">
    <property type="entry name" value="Elafin-like_sf"/>
</dbReference>
<evidence type="ECO:0000259" key="6">
    <source>
        <dbReference type="PROSITE" id="PS51390"/>
    </source>
</evidence>
<dbReference type="Gene3D" id="4.10.75.10">
    <property type="entry name" value="Elafin-like"/>
    <property type="match status" value="1"/>
</dbReference>
<dbReference type="InterPro" id="IPR007110">
    <property type="entry name" value="Ig-like_dom"/>
</dbReference>
<reference evidence="8" key="1">
    <citation type="submission" date="2025-08" db="UniProtKB">
        <authorList>
            <consortium name="RefSeq"/>
        </authorList>
    </citation>
    <scope>IDENTIFICATION</scope>
</reference>
<dbReference type="InterPro" id="IPR013783">
    <property type="entry name" value="Ig-like_fold"/>
</dbReference>
<dbReference type="GeneID" id="103506439"/>
<dbReference type="GO" id="GO:0050808">
    <property type="term" value="P:synapse organization"/>
    <property type="evidence" value="ECO:0007669"/>
    <property type="project" value="TreeGrafter"/>
</dbReference>
<evidence type="ECO:0000256" key="2">
    <source>
        <dbReference type="ARBA" id="ARBA00023157"/>
    </source>
</evidence>
<dbReference type="GO" id="GO:0043025">
    <property type="term" value="C:neuronal cell body"/>
    <property type="evidence" value="ECO:0007669"/>
    <property type="project" value="TreeGrafter"/>
</dbReference>
<dbReference type="PANTHER" id="PTHR45080">
    <property type="entry name" value="CONTACTIN 5"/>
    <property type="match status" value="1"/>
</dbReference>
<dbReference type="PROSITE" id="PS51390">
    <property type="entry name" value="WAP"/>
    <property type="match status" value="1"/>
</dbReference>
<dbReference type="Gene3D" id="2.60.40.10">
    <property type="entry name" value="Immunoglobulins"/>
    <property type="match status" value="1"/>
</dbReference>
<proteinExistence type="predicted"/>
<dbReference type="InterPro" id="IPR036179">
    <property type="entry name" value="Ig-like_dom_sf"/>
</dbReference>
<dbReference type="GO" id="GO:0030424">
    <property type="term" value="C:axon"/>
    <property type="evidence" value="ECO:0007669"/>
    <property type="project" value="TreeGrafter"/>
</dbReference>
<dbReference type="InterPro" id="IPR003599">
    <property type="entry name" value="Ig_sub"/>
</dbReference>
<dbReference type="SUPFAM" id="SSF57256">
    <property type="entry name" value="Elafin-like"/>
    <property type="match status" value="1"/>
</dbReference>
<dbReference type="SMART" id="SM00217">
    <property type="entry name" value="WAP"/>
    <property type="match status" value="1"/>
</dbReference>
<evidence type="ECO:0000259" key="5">
    <source>
        <dbReference type="PROSITE" id="PS50835"/>
    </source>
</evidence>
<protein>
    <submittedName>
        <fullName evidence="8">Papilin-like</fullName>
    </submittedName>
</protein>
<keyword evidence="3" id="KW-0393">Immunoglobulin domain</keyword>
<sequence length="354" mass="39120">MYLNYVTETNDLCFLESESGPCTQQEAAWYFDRNSFITMPELTPNTFLFQWTCVISGKNARCRCFNPCQNQDPQCPSNTRCAVDLVRNPETRETQYIAVCRPLYKEGECRPQPQNVCADNCKDDADCTGQAKCCPNDCGYSCSNLFDITTTTTTVSPAYPVYTSTPYTPNIPSPPRFHNYSEPTVEAEEGNFVTLRCIAIGYPIPVYTWSKGEVSIDGSDGHYKLTLDGVLQIVGLVRQDAGIYVCVAANGIGDPIRKEFNVIVRDPVGQRPAAVIGEDPTSESNGTTTRIGNSAVNSTMEAVRAITTGSIPGRNVRRCVARRIRAVSRPRDTLVAMTTDCLVEVHGMRLHVFP</sequence>
<dbReference type="Pfam" id="PF13927">
    <property type="entry name" value="Ig_3"/>
    <property type="match status" value="1"/>
</dbReference>
<dbReference type="Pfam" id="PF00095">
    <property type="entry name" value="WAP"/>
    <property type="match status" value="1"/>
</dbReference>
<dbReference type="SMART" id="SM00409">
    <property type="entry name" value="IG"/>
    <property type="match status" value="1"/>
</dbReference>
<feature type="region of interest" description="Disordered" evidence="4">
    <location>
        <begin position="273"/>
        <end position="292"/>
    </location>
</feature>
<dbReference type="PaxDb" id="121845-A0A3Q0ILY6"/>
<dbReference type="PROSITE" id="PS50835">
    <property type="entry name" value="IG_LIKE"/>
    <property type="match status" value="1"/>
</dbReference>
<organism evidence="7 8">
    <name type="scientific">Diaphorina citri</name>
    <name type="common">Asian citrus psyllid</name>
    <dbReference type="NCBI Taxonomy" id="121845"/>
    <lineage>
        <taxon>Eukaryota</taxon>
        <taxon>Metazoa</taxon>
        <taxon>Ecdysozoa</taxon>
        <taxon>Arthropoda</taxon>
        <taxon>Hexapoda</taxon>
        <taxon>Insecta</taxon>
        <taxon>Pterygota</taxon>
        <taxon>Neoptera</taxon>
        <taxon>Paraneoptera</taxon>
        <taxon>Hemiptera</taxon>
        <taxon>Sternorrhyncha</taxon>
        <taxon>Psylloidea</taxon>
        <taxon>Psyllidae</taxon>
        <taxon>Diaphorininae</taxon>
        <taxon>Diaphorina</taxon>
    </lineage>
</organism>
<accession>A0A3Q0ILY6</accession>
<dbReference type="SUPFAM" id="SSF48726">
    <property type="entry name" value="Immunoglobulin"/>
    <property type="match status" value="1"/>
</dbReference>
<dbReference type="InterPro" id="IPR008197">
    <property type="entry name" value="WAP_dom"/>
</dbReference>
<feature type="compositionally biased region" description="Polar residues" evidence="4">
    <location>
        <begin position="282"/>
        <end position="292"/>
    </location>
</feature>
<keyword evidence="2" id="KW-1015">Disulfide bond</keyword>
<keyword evidence="7" id="KW-1185">Reference proteome</keyword>
<name>A0A3Q0ILY6_DIACI</name>
<feature type="domain" description="WAP" evidence="6">
    <location>
        <begin position="102"/>
        <end position="145"/>
    </location>
</feature>